<dbReference type="KEGG" id="mmar:MODMU_1902"/>
<dbReference type="SUPFAM" id="SSF52317">
    <property type="entry name" value="Class I glutamine amidotransferase-like"/>
    <property type="match status" value="1"/>
</dbReference>
<keyword evidence="3" id="KW-0436">Ligase</keyword>
<protein>
    <submittedName>
        <fullName evidence="3">GMP synthase family protein (Modular protein)</fullName>
        <ecNumber evidence="3">6.3.5.2</ecNumber>
    </submittedName>
</protein>
<dbReference type="AlphaFoldDB" id="I4EVC6"/>
<dbReference type="OMA" id="LEWHHDE"/>
<evidence type="ECO:0000313" key="4">
    <source>
        <dbReference type="Proteomes" id="UP000006461"/>
    </source>
</evidence>
<dbReference type="PANTHER" id="PTHR42695">
    <property type="entry name" value="GLUTAMINE AMIDOTRANSFERASE YLR126C-RELATED"/>
    <property type="match status" value="1"/>
</dbReference>
<dbReference type="STRING" id="477641.MODMU_1902"/>
<sequence>MARLLVVVPSDTDPPTRLGEWLTDAGLELDERRVSSGEPLPADLTGVDGLLVLGGPQSSTDPEDVAPELVGVRHLLAQAVAADVPTLAVCLGAQLLAQVAGGGTRVGADGPEVGATLVAKRDAADADPLFGPLPLSPDVLEWHHDEIDRLPPGATLLASNPRYQNQAYRVGEHVYGLQFHIEPDEPLIRQWAESDAVGVAASGLDVDTICARAAAVQPDLAEVWAPFAGRFAELVRAGPAGGATRPAAPDGDCARPGHRRRGPAPGRRPAGPLRLRGRRPGRPAAGRPHARSLGPRAQRAGRPRGRAGGVRAGPHRRPGPRAPLAGPAGRGAGRHRPRPRAGRRPAGPAARLGRAALPAARRPRGVRRPRRPPGRPPRRLGGAGHRRARRGPAQPARAGAADALRRRRGPRRPALGRAAGHRRTGPRPGAGPRAQARLPAGGAVGGRPRPR</sequence>
<dbReference type="EMBL" id="FO203431">
    <property type="protein sequence ID" value="CCH87339.1"/>
    <property type="molecule type" value="Genomic_DNA"/>
</dbReference>
<dbReference type="PANTHER" id="PTHR42695:SF5">
    <property type="entry name" value="GLUTAMINE AMIDOTRANSFERASE YLR126C-RELATED"/>
    <property type="match status" value="1"/>
</dbReference>
<dbReference type="Gene3D" id="3.40.50.880">
    <property type="match status" value="1"/>
</dbReference>
<reference evidence="3 4" key="1">
    <citation type="journal article" date="2012" name="J. Bacteriol.">
        <title>Genome Sequence of Radiation-Resistant Modestobacter marinus Strain BC501, a Representative Actinobacterium That Thrives on Calcareous Stone Surfaces.</title>
        <authorList>
            <person name="Normand P."/>
            <person name="Gury J."/>
            <person name="Pujic P."/>
            <person name="Chouaia B."/>
            <person name="Crotti E."/>
            <person name="Brusetti L."/>
            <person name="Daffonchio D."/>
            <person name="Vacherie B."/>
            <person name="Barbe V."/>
            <person name="Medigue C."/>
            <person name="Calteau A."/>
            <person name="Ghodhbane-Gtari F."/>
            <person name="Essoussi I."/>
            <person name="Nouioui I."/>
            <person name="Abbassi-Ghozzi I."/>
            <person name="Gtari M."/>
        </authorList>
    </citation>
    <scope>NUCLEOTIDE SEQUENCE [LARGE SCALE GENOMIC DNA]</scope>
    <source>
        <strain evidence="4">BC 501</strain>
    </source>
</reference>
<keyword evidence="4" id="KW-1185">Reference proteome</keyword>
<dbReference type="eggNOG" id="COG0518">
    <property type="taxonomic scope" value="Bacteria"/>
</dbReference>
<dbReference type="GO" id="GO:0003922">
    <property type="term" value="F:GMP synthase (glutamine-hydrolyzing) activity"/>
    <property type="evidence" value="ECO:0007669"/>
    <property type="project" value="UniProtKB-EC"/>
</dbReference>
<dbReference type="InterPro" id="IPR029062">
    <property type="entry name" value="Class_I_gatase-like"/>
</dbReference>
<gene>
    <name evidence="3" type="ordered locus">MODMU_1902</name>
</gene>
<feature type="compositionally biased region" description="Low complexity" evidence="1">
    <location>
        <begin position="263"/>
        <end position="274"/>
    </location>
</feature>
<feature type="region of interest" description="Disordered" evidence="1">
    <location>
        <begin position="240"/>
        <end position="451"/>
    </location>
</feature>
<dbReference type="EC" id="6.3.5.2" evidence="3"/>
<dbReference type="HOGENOM" id="CLU_606651_0_0_11"/>
<dbReference type="PATRIC" id="fig|477641.3.peg.1797"/>
<feature type="domain" description="Glutamine amidotransferase" evidence="2">
    <location>
        <begin position="44"/>
        <end position="182"/>
    </location>
</feature>
<evidence type="ECO:0000259" key="2">
    <source>
        <dbReference type="Pfam" id="PF00117"/>
    </source>
</evidence>
<organism evidence="3 4">
    <name type="scientific">Modestobacter italicus (strain DSM 44449 / CECT 9708 / BC 501)</name>
    <dbReference type="NCBI Taxonomy" id="2732864"/>
    <lineage>
        <taxon>Bacteria</taxon>
        <taxon>Bacillati</taxon>
        <taxon>Actinomycetota</taxon>
        <taxon>Actinomycetes</taxon>
        <taxon>Geodermatophilales</taxon>
        <taxon>Geodermatophilaceae</taxon>
        <taxon>Modestobacter</taxon>
    </lineage>
</organism>
<proteinExistence type="predicted"/>
<feature type="compositionally biased region" description="Low complexity" evidence="1">
    <location>
        <begin position="426"/>
        <end position="441"/>
    </location>
</feature>
<dbReference type="GO" id="GO:0005829">
    <property type="term" value="C:cytosol"/>
    <property type="evidence" value="ECO:0007669"/>
    <property type="project" value="TreeGrafter"/>
</dbReference>
<feature type="compositionally biased region" description="Low complexity" evidence="1">
    <location>
        <begin position="282"/>
        <end position="298"/>
    </location>
</feature>
<feature type="compositionally biased region" description="Basic residues" evidence="1">
    <location>
        <begin position="332"/>
        <end position="343"/>
    </location>
</feature>
<feature type="compositionally biased region" description="Basic residues" evidence="1">
    <location>
        <begin position="361"/>
        <end position="390"/>
    </location>
</feature>
<feature type="compositionally biased region" description="Low complexity" evidence="1">
    <location>
        <begin position="240"/>
        <end position="251"/>
    </location>
</feature>
<dbReference type="CDD" id="cd01741">
    <property type="entry name" value="GATase1_1"/>
    <property type="match status" value="1"/>
</dbReference>
<accession>I4EVC6</accession>
<feature type="compositionally biased region" description="Low complexity" evidence="1">
    <location>
        <begin position="344"/>
        <end position="360"/>
    </location>
</feature>
<dbReference type="PROSITE" id="PS51273">
    <property type="entry name" value="GATASE_TYPE_1"/>
    <property type="match status" value="1"/>
</dbReference>
<evidence type="ECO:0000256" key="1">
    <source>
        <dbReference type="SAM" id="MobiDB-lite"/>
    </source>
</evidence>
<dbReference type="Pfam" id="PF00117">
    <property type="entry name" value="GATase"/>
    <property type="match status" value="1"/>
</dbReference>
<feature type="compositionally biased region" description="Low complexity" evidence="1">
    <location>
        <begin position="391"/>
        <end position="402"/>
    </location>
</feature>
<dbReference type="InterPro" id="IPR017926">
    <property type="entry name" value="GATASE"/>
</dbReference>
<dbReference type="Proteomes" id="UP000006461">
    <property type="component" value="Chromosome"/>
</dbReference>
<evidence type="ECO:0000313" key="3">
    <source>
        <dbReference type="EMBL" id="CCH87339.1"/>
    </source>
</evidence>
<name>I4EVC6_MODI5</name>
<dbReference type="InterPro" id="IPR044992">
    <property type="entry name" value="ChyE-like"/>
</dbReference>